<accession>A0A1L4CY27</accession>
<organism evidence="1 2">
    <name type="scientific">Silvanigrella aquatica</name>
    <dbReference type="NCBI Taxonomy" id="1915309"/>
    <lineage>
        <taxon>Bacteria</taxon>
        <taxon>Pseudomonadati</taxon>
        <taxon>Bdellovibrionota</taxon>
        <taxon>Oligoflexia</taxon>
        <taxon>Silvanigrellales</taxon>
        <taxon>Silvanigrellaceae</taxon>
        <taxon>Silvanigrella</taxon>
    </lineage>
</organism>
<dbReference type="KEGG" id="saqi:AXG55_02575"/>
<evidence type="ECO:0000313" key="2">
    <source>
        <dbReference type="Proteomes" id="UP000184731"/>
    </source>
</evidence>
<name>A0A1L4CY27_9BACT</name>
<protein>
    <submittedName>
        <fullName evidence="1">Uncharacterized protein</fullName>
    </submittedName>
</protein>
<dbReference type="RefSeq" id="WP_148696572.1">
    <property type="nucleotide sequence ID" value="NZ_CP017834.1"/>
</dbReference>
<evidence type="ECO:0000313" key="1">
    <source>
        <dbReference type="EMBL" id="APJ02863.1"/>
    </source>
</evidence>
<gene>
    <name evidence="1" type="ORF">AXG55_02575</name>
</gene>
<keyword evidence="2" id="KW-1185">Reference proteome</keyword>
<dbReference type="AlphaFoldDB" id="A0A1L4CY27"/>
<dbReference type="OrthoDB" id="5310219at2"/>
<sequence length="122" mass="14597">MNNIFLKLILLSMIIFNKEIQAEYAYVFCSDEQKNWHWLNNKNYTVNGLWSIRSGSLFSHYYFKIEGGFNKIYELKMDCMKQFGDKFKNAQPSDYYSRYWSVFMDEAGIMASGHKSIFFKNK</sequence>
<dbReference type="STRING" id="1915309.AXG55_02575"/>
<reference evidence="1 2" key="1">
    <citation type="submission" date="2016-10" db="EMBL/GenBank/DDBJ databases">
        <title>Silvanigrella aquatica sp. nov., isolated from a freshwater lake located in the Black Forest, Germany, description of Silvanigrellaceae fam. nov., Silvanigrellales ord. nov., reclassification of the order Bdellovibrionales in the class Oligoflexia, reclassification of the families Bacteriovoracaceae and Halobacteriovoraceae in the new order Bacteriovoracales ord. nov., and reclassification of the family Pseudobacteriovoracaceae in the order Oligoflexiales.</title>
        <authorList>
            <person name="Hahn M.W."/>
            <person name="Schmidt J."/>
            <person name="Koll U."/>
            <person name="Rohde M."/>
            <person name="Verbag S."/>
            <person name="Pitt A."/>
            <person name="Nakai R."/>
            <person name="Naganuma T."/>
            <person name="Lang E."/>
        </authorList>
    </citation>
    <scope>NUCLEOTIDE SEQUENCE [LARGE SCALE GENOMIC DNA]</scope>
    <source>
        <strain evidence="1 2">MWH-Nonnen-W8red</strain>
    </source>
</reference>
<dbReference type="EMBL" id="CP017834">
    <property type="protein sequence ID" value="APJ02863.1"/>
    <property type="molecule type" value="Genomic_DNA"/>
</dbReference>
<proteinExistence type="predicted"/>
<dbReference type="Proteomes" id="UP000184731">
    <property type="component" value="Chromosome"/>
</dbReference>